<comment type="caution">
    <text evidence="12">Lacks conserved residue(s) required for the propagation of feature annotation.</text>
</comment>
<feature type="disulfide bond" evidence="12">
    <location>
        <begin position="35"/>
        <end position="48"/>
    </location>
</feature>
<dbReference type="GO" id="GO:2000406">
    <property type="term" value="P:positive regulation of T cell migration"/>
    <property type="evidence" value="ECO:0007669"/>
    <property type="project" value="TreeGrafter"/>
</dbReference>
<dbReference type="Proteomes" id="UP001479290">
    <property type="component" value="Unassembled WGS sequence"/>
</dbReference>
<feature type="repeat" description="TNFR-Cys" evidence="12">
    <location>
        <begin position="58"/>
        <end position="100"/>
    </location>
</feature>
<dbReference type="GO" id="GO:0050830">
    <property type="term" value="P:defense response to Gram-positive bacterium"/>
    <property type="evidence" value="ECO:0007669"/>
    <property type="project" value="TreeGrafter"/>
</dbReference>
<dbReference type="FunFam" id="2.10.50.10:FF:000007">
    <property type="entry name" value="TNF receptor superfamily member 14"/>
    <property type="match status" value="1"/>
</dbReference>
<feature type="signal peptide" evidence="14">
    <location>
        <begin position="1"/>
        <end position="19"/>
    </location>
</feature>
<feature type="disulfide bond" evidence="12">
    <location>
        <begin position="38"/>
        <end position="56"/>
    </location>
</feature>
<evidence type="ECO:0000256" key="7">
    <source>
        <dbReference type="ARBA" id="ARBA00022989"/>
    </source>
</evidence>
<dbReference type="PANTHER" id="PTHR46838">
    <property type="entry name" value="TUMOR NECROSIS FACTOR RECEPTOR SUPERFAMILY MEMBER 14"/>
    <property type="match status" value="1"/>
</dbReference>
<dbReference type="AlphaFoldDB" id="A0AAW2ABE2"/>
<dbReference type="PROSITE" id="PS50050">
    <property type="entry name" value="TNFR_NGFR_2"/>
    <property type="match status" value="3"/>
</dbReference>
<dbReference type="InterPro" id="IPR001368">
    <property type="entry name" value="TNFR/NGFR_Cys_rich_reg"/>
</dbReference>
<keyword evidence="17" id="KW-1185">Reference proteome</keyword>
<reference evidence="16 17" key="1">
    <citation type="submission" date="2024-05" db="EMBL/GenBank/DDBJ databases">
        <title>A high-quality chromosomal-level genome assembly of Topmouth culter (Culter alburnus).</title>
        <authorList>
            <person name="Zhao H."/>
        </authorList>
    </citation>
    <scope>NUCLEOTIDE SEQUENCE [LARGE SCALE GENOMIC DNA]</scope>
    <source>
        <strain evidence="16">CATC2023</strain>
        <tissue evidence="16">Muscle</tissue>
    </source>
</reference>
<evidence type="ECO:0000256" key="1">
    <source>
        <dbReference type="ARBA" id="ARBA00004479"/>
    </source>
</evidence>
<dbReference type="GO" id="GO:0009897">
    <property type="term" value="C:external side of plasma membrane"/>
    <property type="evidence" value="ECO:0007669"/>
    <property type="project" value="TreeGrafter"/>
</dbReference>
<evidence type="ECO:0000256" key="14">
    <source>
        <dbReference type="SAM" id="SignalP"/>
    </source>
</evidence>
<keyword evidence="4" id="KW-0812">Transmembrane</keyword>
<keyword evidence="11" id="KW-0325">Glycoprotein</keyword>
<evidence type="ECO:0000256" key="4">
    <source>
        <dbReference type="ARBA" id="ARBA00022692"/>
    </source>
</evidence>
<dbReference type="GO" id="GO:0050829">
    <property type="term" value="P:defense response to Gram-negative bacterium"/>
    <property type="evidence" value="ECO:0007669"/>
    <property type="project" value="TreeGrafter"/>
</dbReference>
<keyword evidence="6" id="KW-0677">Repeat</keyword>
<dbReference type="GO" id="GO:0007165">
    <property type="term" value="P:signal transduction"/>
    <property type="evidence" value="ECO:0007669"/>
    <property type="project" value="InterPro"/>
</dbReference>
<dbReference type="GO" id="GO:0004888">
    <property type="term" value="F:transmembrane signaling receptor activity"/>
    <property type="evidence" value="ECO:0007669"/>
    <property type="project" value="InterPro"/>
</dbReference>
<evidence type="ECO:0000313" key="16">
    <source>
        <dbReference type="EMBL" id="KAK9970740.1"/>
    </source>
</evidence>
<keyword evidence="2" id="KW-0597">Phosphoprotein</keyword>
<evidence type="ECO:0000256" key="11">
    <source>
        <dbReference type="ARBA" id="ARBA00023180"/>
    </source>
</evidence>
<evidence type="ECO:0000256" key="6">
    <source>
        <dbReference type="ARBA" id="ARBA00022737"/>
    </source>
</evidence>
<dbReference type="InterPro" id="IPR008063">
    <property type="entry name" value="Fas_rcpt"/>
</dbReference>
<dbReference type="FunFam" id="2.10.50.10:FF:000009">
    <property type="entry name" value="Tumor necrosis factor receptor superfamily member 14"/>
    <property type="match status" value="1"/>
</dbReference>
<keyword evidence="10" id="KW-0675">Receptor</keyword>
<dbReference type="PRINTS" id="PR01680">
    <property type="entry name" value="TNFACTORR6"/>
</dbReference>
<dbReference type="SUPFAM" id="SSF57586">
    <property type="entry name" value="TNF receptor-like"/>
    <property type="match status" value="4"/>
</dbReference>
<feature type="domain" description="TNFR-Cys" evidence="15">
    <location>
        <begin position="198"/>
        <end position="240"/>
    </location>
</feature>
<name>A0AAW2ABE2_CULAL</name>
<feature type="region of interest" description="Disordered" evidence="13">
    <location>
        <begin position="313"/>
        <end position="335"/>
    </location>
</feature>
<dbReference type="Pfam" id="PF00020">
    <property type="entry name" value="TNFR_c6"/>
    <property type="match status" value="3"/>
</dbReference>
<evidence type="ECO:0000259" key="15">
    <source>
        <dbReference type="PROSITE" id="PS50050"/>
    </source>
</evidence>
<organism evidence="16 17">
    <name type="scientific">Culter alburnus</name>
    <name type="common">Topmouth culter</name>
    <dbReference type="NCBI Taxonomy" id="194366"/>
    <lineage>
        <taxon>Eukaryota</taxon>
        <taxon>Metazoa</taxon>
        <taxon>Chordata</taxon>
        <taxon>Craniata</taxon>
        <taxon>Vertebrata</taxon>
        <taxon>Euteleostomi</taxon>
        <taxon>Actinopterygii</taxon>
        <taxon>Neopterygii</taxon>
        <taxon>Teleostei</taxon>
        <taxon>Ostariophysi</taxon>
        <taxon>Cypriniformes</taxon>
        <taxon>Xenocyprididae</taxon>
        <taxon>Xenocypridinae</taxon>
        <taxon>Culter</taxon>
    </lineage>
</organism>
<protein>
    <recommendedName>
        <fullName evidence="15">TNFR-Cys domain-containing protein</fullName>
    </recommendedName>
</protein>
<sequence>MKVTSLFYISGFCSFLALGNTCAPSEYKTADGECCPMCSIGSMVLYDCTGDFSTVCKSCIPGTFMSELSSLHKCFPCKHCNESQGLYILNNCTTIRDTICDVLDGYHCTEYSNLQCLRAVKHSVCAPGQETKTLGTKTSDTECGNCTFGFSSSGLNCKKTDACAPAEYEINGECCPMCAPGNHVHWHCTEDTSTTCVPCSASTYIDEPSGLDKCFPCSVCDDQQGLRVKRNCTRSTDTVCEPLEGFYCIEQNKGSCRFAVKHSECDPGQYIRQAGTAFTDTDCGNCTEGTYSNGSFTTCQPHSKCETEGLQEIKPGSMSSDTECGHSTSVKDPLW</sequence>
<comment type="caution">
    <text evidence="16">The sequence shown here is derived from an EMBL/GenBank/DDBJ whole genome shotgun (WGS) entry which is preliminary data.</text>
</comment>
<dbReference type="Gene3D" id="2.10.50.10">
    <property type="entry name" value="Tumor Necrosis Factor Receptor, subunit A, domain 2"/>
    <property type="match status" value="5"/>
</dbReference>
<gene>
    <name evidence="16" type="ORF">ABG768_026656</name>
</gene>
<keyword evidence="7" id="KW-1133">Transmembrane helix</keyword>
<keyword evidence="8" id="KW-0472">Membrane</keyword>
<keyword evidence="9 12" id="KW-1015">Disulfide bond</keyword>
<evidence type="ECO:0000256" key="13">
    <source>
        <dbReference type="SAM" id="MobiDB-lite"/>
    </source>
</evidence>
<feature type="domain" description="TNFR-Cys" evidence="15">
    <location>
        <begin position="21"/>
        <end position="56"/>
    </location>
</feature>
<dbReference type="FunFam" id="2.10.50.10:FF:000088">
    <property type="entry name" value="Si:ch211-261n11.7"/>
    <property type="match status" value="1"/>
</dbReference>
<dbReference type="PANTHER" id="PTHR46838:SF1">
    <property type="entry name" value="TUMOR NECROSIS FACTOR RECEPTOR SUPERFAMILY MEMBER 14"/>
    <property type="match status" value="1"/>
</dbReference>
<evidence type="ECO:0000256" key="3">
    <source>
        <dbReference type="ARBA" id="ARBA00022581"/>
    </source>
</evidence>
<evidence type="ECO:0000313" key="17">
    <source>
        <dbReference type="Proteomes" id="UP001479290"/>
    </source>
</evidence>
<dbReference type="PROSITE" id="PS00652">
    <property type="entry name" value="TNFR_NGFR_1"/>
    <property type="match status" value="4"/>
</dbReference>
<accession>A0AAW2ABE2</accession>
<feature type="compositionally biased region" description="Polar residues" evidence="13">
    <location>
        <begin position="317"/>
        <end position="335"/>
    </location>
</feature>
<evidence type="ECO:0000256" key="9">
    <source>
        <dbReference type="ARBA" id="ARBA00023157"/>
    </source>
</evidence>
<evidence type="ECO:0000256" key="5">
    <source>
        <dbReference type="ARBA" id="ARBA00022729"/>
    </source>
</evidence>
<evidence type="ECO:0000256" key="10">
    <source>
        <dbReference type="ARBA" id="ARBA00023170"/>
    </source>
</evidence>
<keyword evidence="5 14" id="KW-0732">Signal</keyword>
<keyword evidence="3" id="KW-0945">Host-virus interaction</keyword>
<comment type="subcellular location">
    <subcellularLocation>
        <location evidence="1">Membrane</location>
        <topology evidence="1">Single-pass type I membrane protein</topology>
    </subcellularLocation>
</comment>
<proteinExistence type="predicted"/>
<dbReference type="GO" id="GO:0006915">
    <property type="term" value="P:apoptotic process"/>
    <property type="evidence" value="ECO:0007669"/>
    <property type="project" value="InterPro"/>
</dbReference>
<evidence type="ECO:0000256" key="8">
    <source>
        <dbReference type="ARBA" id="ARBA00023136"/>
    </source>
</evidence>
<dbReference type="GO" id="GO:0006955">
    <property type="term" value="P:immune response"/>
    <property type="evidence" value="ECO:0007669"/>
    <property type="project" value="InterPro"/>
</dbReference>
<evidence type="ECO:0000256" key="12">
    <source>
        <dbReference type="PROSITE-ProRule" id="PRU00206"/>
    </source>
</evidence>
<feature type="disulfide bond" evidence="12">
    <location>
        <begin position="199"/>
        <end position="214"/>
    </location>
</feature>
<dbReference type="EMBL" id="JAWDJR010000008">
    <property type="protein sequence ID" value="KAK9970740.1"/>
    <property type="molecule type" value="Genomic_DNA"/>
</dbReference>
<dbReference type="GO" id="GO:0002720">
    <property type="term" value="P:positive regulation of cytokine production involved in immune response"/>
    <property type="evidence" value="ECO:0007669"/>
    <property type="project" value="TreeGrafter"/>
</dbReference>
<feature type="repeat" description="TNFR-Cys" evidence="12">
    <location>
        <begin position="198"/>
        <end position="240"/>
    </location>
</feature>
<feature type="repeat" description="TNFR-Cys" evidence="12">
    <location>
        <begin position="21"/>
        <end position="56"/>
    </location>
</feature>
<dbReference type="SMART" id="SM00208">
    <property type="entry name" value="TNFR"/>
    <property type="match status" value="7"/>
</dbReference>
<feature type="domain" description="TNFR-Cys" evidence="15">
    <location>
        <begin position="58"/>
        <end position="100"/>
    </location>
</feature>
<dbReference type="GO" id="GO:0046642">
    <property type="term" value="P:negative regulation of alpha-beta T cell proliferation"/>
    <property type="evidence" value="ECO:0007669"/>
    <property type="project" value="TreeGrafter"/>
</dbReference>
<dbReference type="CDD" id="cd13405">
    <property type="entry name" value="TNFRSF14_teleost"/>
    <property type="match status" value="1"/>
</dbReference>
<evidence type="ECO:0000256" key="2">
    <source>
        <dbReference type="ARBA" id="ARBA00022553"/>
    </source>
</evidence>
<feature type="chain" id="PRO_5043531095" description="TNFR-Cys domain-containing protein" evidence="14">
    <location>
        <begin position="20"/>
        <end position="335"/>
    </location>
</feature>
<feature type="disulfide bond" evidence="12">
    <location>
        <begin position="59"/>
        <end position="74"/>
    </location>
</feature>